<sequence>MYEVTVPLGFTILLTVNLFITELNNDKLYIYDGSNAASPLLAVWSGSVAVGKQLKSTGNSLTANFVTDDFNNQIGFSISYSQSKATVQLFPLIQSEGPTTMYGDAWNEYMELGWMQTSISINKNGILNGTTIAQSTSELLGFRGYAFVILLDASGKSIWRSTEHSIGVKGKLFSGDKSEKIWNEQIPPSVLPNIHRISITHERRPD</sequence>
<keyword evidence="1" id="KW-0732">Signal</keyword>
<evidence type="ECO:0000256" key="4">
    <source>
        <dbReference type="ARBA" id="ARBA00023180"/>
    </source>
</evidence>
<evidence type="ECO:0000313" key="7">
    <source>
        <dbReference type="WBParaSite" id="PSAMB.scaffold170size69771.g2988.t1"/>
    </source>
</evidence>
<evidence type="ECO:0000256" key="3">
    <source>
        <dbReference type="ARBA" id="ARBA00023157"/>
    </source>
</evidence>
<name>A0A914V9I8_9BILA</name>
<dbReference type="AlphaFoldDB" id="A0A914V9I8"/>
<keyword evidence="6" id="KW-1185">Reference proteome</keyword>
<dbReference type="InterPro" id="IPR000859">
    <property type="entry name" value="CUB_dom"/>
</dbReference>
<evidence type="ECO:0000256" key="1">
    <source>
        <dbReference type="ARBA" id="ARBA00022729"/>
    </source>
</evidence>
<dbReference type="CDD" id="cd00041">
    <property type="entry name" value="CUB"/>
    <property type="match status" value="1"/>
</dbReference>
<keyword evidence="2" id="KW-0677">Repeat</keyword>
<evidence type="ECO:0000256" key="2">
    <source>
        <dbReference type="ARBA" id="ARBA00022737"/>
    </source>
</evidence>
<accession>A0A914V9I8</accession>
<dbReference type="Pfam" id="PF00431">
    <property type="entry name" value="CUB"/>
    <property type="match status" value="1"/>
</dbReference>
<dbReference type="WBParaSite" id="PSAMB.scaffold170size69771.g2988.t1">
    <property type="protein sequence ID" value="PSAMB.scaffold170size69771.g2988.t1"/>
    <property type="gene ID" value="PSAMB.scaffold170size69771.g2988"/>
</dbReference>
<organism evidence="6 7">
    <name type="scientific">Plectus sambesii</name>
    <dbReference type="NCBI Taxonomy" id="2011161"/>
    <lineage>
        <taxon>Eukaryota</taxon>
        <taxon>Metazoa</taxon>
        <taxon>Ecdysozoa</taxon>
        <taxon>Nematoda</taxon>
        <taxon>Chromadorea</taxon>
        <taxon>Plectida</taxon>
        <taxon>Plectina</taxon>
        <taxon>Plectoidea</taxon>
        <taxon>Plectidae</taxon>
        <taxon>Plectus</taxon>
    </lineage>
</organism>
<proteinExistence type="predicted"/>
<dbReference type="InterPro" id="IPR035914">
    <property type="entry name" value="Sperma_CUB_dom_sf"/>
</dbReference>
<dbReference type="InterPro" id="IPR051659">
    <property type="entry name" value="Serine_Protease_S1-Domain"/>
</dbReference>
<evidence type="ECO:0000313" key="6">
    <source>
        <dbReference type="Proteomes" id="UP000887566"/>
    </source>
</evidence>
<keyword evidence="3" id="KW-1015">Disulfide bond</keyword>
<keyword evidence="4" id="KW-0325">Glycoprotein</keyword>
<reference evidence="7" key="1">
    <citation type="submission" date="2022-11" db="UniProtKB">
        <authorList>
            <consortium name="WormBaseParasite"/>
        </authorList>
    </citation>
    <scope>IDENTIFICATION</scope>
</reference>
<dbReference type="SUPFAM" id="SSF49854">
    <property type="entry name" value="Spermadhesin, CUB domain"/>
    <property type="match status" value="1"/>
</dbReference>
<dbReference type="PANTHER" id="PTHR24254">
    <property type="entry name" value="PROTHROMBIN"/>
    <property type="match status" value="1"/>
</dbReference>
<dbReference type="Proteomes" id="UP000887566">
    <property type="component" value="Unplaced"/>
</dbReference>
<evidence type="ECO:0000259" key="5">
    <source>
        <dbReference type="Pfam" id="PF00431"/>
    </source>
</evidence>
<dbReference type="Gene3D" id="2.60.120.290">
    <property type="entry name" value="Spermadhesin, CUB domain"/>
    <property type="match status" value="1"/>
</dbReference>
<feature type="domain" description="CUB" evidence="5">
    <location>
        <begin position="2"/>
        <end position="80"/>
    </location>
</feature>
<protein>
    <submittedName>
        <fullName evidence="7">CUB domain-containing protein</fullName>
    </submittedName>
</protein>